<protein>
    <submittedName>
        <fullName evidence="4">Hpt domain-containing protein</fullName>
    </submittedName>
</protein>
<dbReference type="RefSeq" id="WP_203326430.1">
    <property type="nucleotide sequence ID" value="NZ_CP069213.1"/>
</dbReference>
<dbReference type="Proteomes" id="UP000596252">
    <property type="component" value="Chromosome"/>
</dbReference>
<gene>
    <name evidence="4" type="ORF">JQC75_05390</name>
</gene>
<dbReference type="EMBL" id="CP069213">
    <property type="protein sequence ID" value="QRH02848.1"/>
    <property type="molecule type" value="Genomic_DNA"/>
</dbReference>
<evidence type="ECO:0000313" key="5">
    <source>
        <dbReference type="Proteomes" id="UP000596252"/>
    </source>
</evidence>
<evidence type="ECO:0000256" key="2">
    <source>
        <dbReference type="PROSITE-ProRule" id="PRU00110"/>
    </source>
</evidence>
<dbReference type="PROSITE" id="PS50894">
    <property type="entry name" value="HPT"/>
    <property type="match status" value="1"/>
</dbReference>
<evidence type="ECO:0000313" key="4">
    <source>
        <dbReference type="EMBL" id="QRH02848.1"/>
    </source>
</evidence>
<keyword evidence="5" id="KW-1185">Reference proteome</keyword>
<dbReference type="InterPro" id="IPR008207">
    <property type="entry name" value="Sig_transdc_His_kin_Hpt_dom"/>
</dbReference>
<keyword evidence="1" id="KW-0902">Two-component regulatory system</keyword>
<dbReference type="SUPFAM" id="SSF47226">
    <property type="entry name" value="Histidine-containing phosphotransfer domain, HPT domain"/>
    <property type="match status" value="1"/>
</dbReference>
<accession>A0ABX7G6F8</accession>
<dbReference type="InterPro" id="IPR036641">
    <property type="entry name" value="HPT_dom_sf"/>
</dbReference>
<evidence type="ECO:0000256" key="1">
    <source>
        <dbReference type="ARBA" id="ARBA00023012"/>
    </source>
</evidence>
<keyword evidence="2" id="KW-0597">Phosphoprotein</keyword>
<feature type="domain" description="HPt" evidence="3">
    <location>
        <begin position="12"/>
        <end position="104"/>
    </location>
</feature>
<dbReference type="Pfam" id="PF01627">
    <property type="entry name" value="Hpt"/>
    <property type="match status" value="1"/>
</dbReference>
<feature type="modified residue" description="Phosphohistidine" evidence="2">
    <location>
        <position position="51"/>
    </location>
</feature>
<name>A0ABX7G6F8_9GAMM</name>
<reference evidence="4 5" key="1">
    <citation type="journal article" date="2012" name="Antonie Van Leeuwenhoek">
        <title>Shewanella litorisediminis sp. nov., a gammaproteobacterium isolated from a tidal flat sediment.</title>
        <authorList>
            <person name="Lee M.H."/>
            <person name="Yoon J.H."/>
        </authorList>
    </citation>
    <scope>NUCLEOTIDE SEQUENCE [LARGE SCALE GENOMIC DNA]</scope>
    <source>
        <strain evidence="4 5">SMK1-12</strain>
    </source>
</reference>
<proteinExistence type="predicted"/>
<organism evidence="4 5">
    <name type="scientific">Shewanella litorisediminis</name>
    <dbReference type="NCBI Taxonomy" id="1173586"/>
    <lineage>
        <taxon>Bacteria</taxon>
        <taxon>Pseudomonadati</taxon>
        <taxon>Pseudomonadota</taxon>
        <taxon>Gammaproteobacteria</taxon>
        <taxon>Alteromonadales</taxon>
        <taxon>Shewanellaceae</taxon>
        <taxon>Shewanella</taxon>
    </lineage>
</organism>
<sequence>MSEIYVSWLNNVEEDAEEFIQVYIESVTEDLELINHSMRVPDTDLTLNVLHRLKGGLSVIGFNYMHDLVESALISGRNQHASYKDQLNILISELQYSLNCLTKLKLAS</sequence>
<evidence type="ECO:0000259" key="3">
    <source>
        <dbReference type="PROSITE" id="PS50894"/>
    </source>
</evidence>
<dbReference type="Gene3D" id="1.20.120.160">
    <property type="entry name" value="HPT domain"/>
    <property type="match status" value="1"/>
</dbReference>